<dbReference type="GO" id="GO:0000978">
    <property type="term" value="F:RNA polymerase II cis-regulatory region sequence-specific DNA binding"/>
    <property type="evidence" value="ECO:0007669"/>
    <property type="project" value="TreeGrafter"/>
</dbReference>
<feature type="region of interest" description="Disordered" evidence="5">
    <location>
        <begin position="91"/>
        <end position="122"/>
    </location>
</feature>
<dbReference type="Gene3D" id="4.10.280.10">
    <property type="entry name" value="Helix-loop-helix DNA-binding domain"/>
    <property type="match status" value="1"/>
</dbReference>
<evidence type="ECO:0000256" key="5">
    <source>
        <dbReference type="SAM" id="MobiDB-lite"/>
    </source>
</evidence>
<keyword evidence="3" id="KW-0804">Transcription</keyword>
<keyword evidence="4" id="KW-0539">Nucleus</keyword>
<evidence type="ECO:0000256" key="4">
    <source>
        <dbReference type="ARBA" id="ARBA00023242"/>
    </source>
</evidence>
<dbReference type="SUPFAM" id="SSF47459">
    <property type="entry name" value="HLH, helix-loop-helix DNA-binding domain"/>
    <property type="match status" value="1"/>
</dbReference>
<dbReference type="EMBL" id="OOIN01000016">
    <property type="protein sequence ID" value="SPO27133.1"/>
    <property type="molecule type" value="Genomic_DNA"/>
</dbReference>
<keyword evidence="2" id="KW-0805">Transcription regulation</keyword>
<comment type="subcellular location">
    <subcellularLocation>
        <location evidence="1">Nucleus</location>
    </subcellularLocation>
</comment>
<protein>
    <recommendedName>
        <fullName evidence="6">BHLH domain-containing protein</fullName>
    </recommendedName>
</protein>
<dbReference type="Proteomes" id="UP000324022">
    <property type="component" value="Unassembled WGS sequence"/>
</dbReference>
<feature type="compositionally biased region" description="Low complexity" evidence="5">
    <location>
        <begin position="210"/>
        <end position="227"/>
    </location>
</feature>
<dbReference type="GO" id="GO:0005634">
    <property type="term" value="C:nucleus"/>
    <property type="evidence" value="ECO:0007669"/>
    <property type="project" value="UniProtKB-SubCell"/>
</dbReference>
<dbReference type="AlphaFoldDB" id="A0A5C3E8Z5"/>
<dbReference type="InterPro" id="IPR051732">
    <property type="entry name" value="USF"/>
</dbReference>
<evidence type="ECO:0000256" key="3">
    <source>
        <dbReference type="ARBA" id="ARBA00023163"/>
    </source>
</evidence>
<dbReference type="OrthoDB" id="690068at2759"/>
<dbReference type="GO" id="GO:0000981">
    <property type="term" value="F:DNA-binding transcription factor activity, RNA polymerase II-specific"/>
    <property type="evidence" value="ECO:0007669"/>
    <property type="project" value="TreeGrafter"/>
</dbReference>
<feature type="region of interest" description="Disordered" evidence="5">
    <location>
        <begin position="1"/>
        <end position="43"/>
    </location>
</feature>
<evidence type="ECO:0000256" key="1">
    <source>
        <dbReference type="ARBA" id="ARBA00004123"/>
    </source>
</evidence>
<proteinExistence type="predicted"/>
<reference evidence="7 8" key="1">
    <citation type="submission" date="2018-03" db="EMBL/GenBank/DDBJ databases">
        <authorList>
            <person name="Guldener U."/>
        </authorList>
    </citation>
    <scope>NUCLEOTIDE SEQUENCE [LARGE SCALE GENOMIC DNA]</scope>
    <source>
        <strain evidence="7 8">NBRC100155</strain>
    </source>
</reference>
<dbReference type="InterPro" id="IPR011598">
    <property type="entry name" value="bHLH_dom"/>
</dbReference>
<dbReference type="GO" id="GO:0046983">
    <property type="term" value="F:protein dimerization activity"/>
    <property type="evidence" value="ECO:0007669"/>
    <property type="project" value="InterPro"/>
</dbReference>
<gene>
    <name evidence="7" type="ORF">UTRI_10594_B</name>
</gene>
<evidence type="ECO:0000313" key="8">
    <source>
        <dbReference type="Proteomes" id="UP000324022"/>
    </source>
</evidence>
<dbReference type="Pfam" id="PF00010">
    <property type="entry name" value="HLH"/>
    <property type="match status" value="1"/>
</dbReference>
<feature type="compositionally biased region" description="Basic residues" evidence="5">
    <location>
        <begin position="34"/>
        <end position="43"/>
    </location>
</feature>
<sequence>MSPAKRKNTTASTSPTTMPSHIDEGEQLLNKDGTRRKSRVLRRKTDHSIIERRRREKINEKLVALQNIVPACRKECQDLIERKFITPLKESEDNNDATSNPAAKRNAKRKREEDKLDKARNEMSEKIRTSMVLEKLCIISHTLDFVVKLQEENKALRALCDCQAERRASISSDVELDDHYRSAHSYENSQESRSQEHSDTTHSSAAIHRPSLSPSSSSAQESLAQDEQQQRPAKRRLHWGSDDVREASIRSDTCRHKCGATSPNEPCHRARSSSLTKVEAVHDSIEEAMTPSPPPQTQSGRGVCRLSLPCITSSSETGSCHSFCRTRHSCCREEEQGSEISSDASDDLASPPPCTLKWPAISAGGSQVGYLGRQRLPPIVNLGLPKQDSQFASALRQDTIASLYRRDLPRAPEMSASRPFRPLSLYTSHCQPPVLSSAKQ</sequence>
<dbReference type="PANTHER" id="PTHR46117:SF3">
    <property type="entry name" value="FI24210P1"/>
    <property type="match status" value="1"/>
</dbReference>
<evidence type="ECO:0000256" key="2">
    <source>
        <dbReference type="ARBA" id="ARBA00023015"/>
    </source>
</evidence>
<dbReference type="PANTHER" id="PTHR46117">
    <property type="entry name" value="FI24210P1"/>
    <property type="match status" value="1"/>
</dbReference>
<dbReference type="PROSITE" id="PS50888">
    <property type="entry name" value="BHLH"/>
    <property type="match status" value="1"/>
</dbReference>
<name>A0A5C3E8Z5_9BASI</name>
<feature type="compositionally biased region" description="Low complexity" evidence="5">
    <location>
        <begin position="9"/>
        <end position="20"/>
    </location>
</feature>
<feature type="compositionally biased region" description="Basic and acidic residues" evidence="5">
    <location>
        <begin position="110"/>
        <end position="122"/>
    </location>
</feature>
<evidence type="ECO:0000313" key="7">
    <source>
        <dbReference type="EMBL" id="SPO27133.1"/>
    </source>
</evidence>
<feature type="domain" description="BHLH" evidence="6">
    <location>
        <begin position="42"/>
        <end position="91"/>
    </location>
</feature>
<dbReference type="InterPro" id="IPR036638">
    <property type="entry name" value="HLH_DNA-bd_sf"/>
</dbReference>
<feature type="region of interest" description="Disordered" evidence="5">
    <location>
        <begin position="183"/>
        <end position="242"/>
    </location>
</feature>
<evidence type="ECO:0000259" key="6">
    <source>
        <dbReference type="PROSITE" id="PS50888"/>
    </source>
</evidence>
<organism evidence="7 8">
    <name type="scientific">Ustilago trichophora</name>
    <dbReference type="NCBI Taxonomy" id="86804"/>
    <lineage>
        <taxon>Eukaryota</taxon>
        <taxon>Fungi</taxon>
        <taxon>Dikarya</taxon>
        <taxon>Basidiomycota</taxon>
        <taxon>Ustilaginomycotina</taxon>
        <taxon>Ustilaginomycetes</taxon>
        <taxon>Ustilaginales</taxon>
        <taxon>Ustilaginaceae</taxon>
        <taxon>Ustilago</taxon>
    </lineage>
</organism>
<accession>A0A5C3E8Z5</accession>
<keyword evidence="8" id="KW-1185">Reference proteome</keyword>